<accession>A0A172WCV0</accession>
<keyword evidence="2" id="KW-0413">Isomerase</keyword>
<evidence type="ECO:0000256" key="1">
    <source>
        <dbReference type="SAM" id="SignalP"/>
    </source>
</evidence>
<organism evidence="2">
    <name type="scientific">Paecilomyces fulvus</name>
    <dbReference type="NCBI Taxonomy" id="89137"/>
    <lineage>
        <taxon>Eukaryota</taxon>
        <taxon>Fungi</taxon>
        <taxon>Dikarya</taxon>
        <taxon>Ascomycota</taxon>
        <taxon>Pezizomycotina</taxon>
        <taxon>Eurotiomycetes</taxon>
        <taxon>Eurotiomycetidae</taxon>
        <taxon>Eurotiales</taxon>
        <taxon>Thermoascaceae</taxon>
        <taxon>Paecilomyces</taxon>
    </lineage>
</organism>
<dbReference type="GO" id="GO:0016853">
    <property type="term" value="F:isomerase activity"/>
    <property type="evidence" value="ECO:0007669"/>
    <property type="project" value="UniProtKB-KW"/>
</dbReference>
<gene>
    <name evidence="2" type="primary">bfL10</name>
</gene>
<dbReference type="SUPFAM" id="SSF54427">
    <property type="entry name" value="NTF2-like"/>
    <property type="match status" value="1"/>
</dbReference>
<feature type="chain" id="PRO_5008002600" evidence="1">
    <location>
        <begin position="21"/>
        <end position="229"/>
    </location>
</feature>
<reference evidence="2" key="1">
    <citation type="journal article" date="2016" name="Angew. Chem. Int. Ed. Engl.">
        <title>Heterologous Production of Fungal Maleidrides Reveals the Cryptic Cyclization Involved in their Biosynthesis.</title>
        <authorList>
            <person name="Williams K."/>
            <person name="Szwalbe A.J."/>
            <person name="Mulholland N.P."/>
            <person name="Vincent J.L."/>
            <person name="Bailey A.M."/>
            <person name="Willis C.L."/>
            <person name="Simpson T.J."/>
            <person name="Cox R.J."/>
        </authorList>
    </citation>
    <scope>NUCLEOTIDE SEQUENCE</scope>
    <source>
        <strain evidence="2">IMI40021</strain>
    </source>
</reference>
<evidence type="ECO:0000313" key="2">
    <source>
        <dbReference type="EMBL" id="ANF07278.1"/>
    </source>
</evidence>
<keyword evidence="1" id="KW-0732">Signal</keyword>
<protein>
    <submittedName>
        <fullName evidence="2">Ketosteroid isomerase-like protein</fullName>
    </submittedName>
</protein>
<proteinExistence type="predicted"/>
<name>A0A172WCV0_9EURO</name>
<dbReference type="InterPro" id="IPR032710">
    <property type="entry name" value="NTF2-like_dom_sf"/>
</dbReference>
<feature type="signal peptide" evidence="1">
    <location>
        <begin position="1"/>
        <end position="20"/>
    </location>
</feature>
<dbReference type="EMBL" id="KU928136">
    <property type="protein sequence ID" value="ANF07278.1"/>
    <property type="molecule type" value="Genomic_DNA"/>
</dbReference>
<sequence length="229" mass="26602">MVAMFITNFLFLALVVGAQCAISLARNLDQSLLSSLARRGPRGYSDNQDTLPHINGFYFENPSLDCQYVSQPFIYKIFTSLEFDVEHLFAVIHPQVNFTVVGHHPLAGHYHDLKHFYINALYRLNNVIRGSYPEEYKITLQYIHGGCDQRWSVQEVFFEGRANNGELWHMVNVWITRWEEGKMNEIRTYVDANDVRRLLFANEEWTNSTTRTEHLDFLPGPEGMPPDID</sequence>
<dbReference type="Gene3D" id="3.10.450.50">
    <property type="match status" value="1"/>
</dbReference>
<dbReference type="AlphaFoldDB" id="A0A172WCV0"/>